<reference evidence="2" key="1">
    <citation type="submission" date="2023-07" db="EMBL/GenBank/DDBJ databases">
        <title>AMR profile of multidrug- resistance Chryseobacterium gambrini related strain.</title>
        <authorList>
            <person name="Kirdat K."/>
            <person name="Bhatt A."/>
            <person name="Kuyare S."/>
            <person name="Yadav A."/>
        </authorList>
    </citation>
    <scope>NUCLEOTIDE SEQUENCE</scope>
    <source>
        <strain evidence="2">APV-1</strain>
    </source>
</reference>
<dbReference type="InterPro" id="IPR011646">
    <property type="entry name" value="KAP_P-loop"/>
</dbReference>
<dbReference type="Gene3D" id="3.40.50.300">
    <property type="entry name" value="P-loop containing nucleotide triphosphate hydrolases"/>
    <property type="match status" value="1"/>
</dbReference>
<proteinExistence type="predicted"/>
<name>A0ABT8U170_9FLAO</name>
<dbReference type="RefSeq" id="WP_302715466.1">
    <property type="nucleotide sequence ID" value="NZ_JAULSJ010000010.1"/>
</dbReference>
<dbReference type="SUPFAM" id="SSF52540">
    <property type="entry name" value="P-loop containing nucleoside triphosphate hydrolases"/>
    <property type="match status" value="1"/>
</dbReference>
<evidence type="ECO:0000259" key="1">
    <source>
        <dbReference type="Pfam" id="PF07693"/>
    </source>
</evidence>
<dbReference type="Pfam" id="PF07693">
    <property type="entry name" value="KAP_NTPase"/>
    <property type="match status" value="1"/>
</dbReference>
<organism evidence="2 3">
    <name type="scientific">Chryseobacterium urinae</name>
    <dbReference type="NCBI Taxonomy" id="3058400"/>
    <lineage>
        <taxon>Bacteria</taxon>
        <taxon>Pseudomonadati</taxon>
        <taxon>Bacteroidota</taxon>
        <taxon>Flavobacteriia</taxon>
        <taxon>Flavobacteriales</taxon>
        <taxon>Weeksellaceae</taxon>
        <taxon>Chryseobacterium group</taxon>
        <taxon>Chryseobacterium</taxon>
    </lineage>
</organism>
<dbReference type="Proteomes" id="UP001168128">
    <property type="component" value="Unassembled WGS sequence"/>
</dbReference>
<keyword evidence="3" id="KW-1185">Reference proteome</keyword>
<gene>
    <name evidence="2" type="ORF">QWT87_07855</name>
</gene>
<comment type="caution">
    <text evidence="2">The sequence shown here is derived from an EMBL/GenBank/DDBJ whole genome shotgun (WGS) entry which is preliminary data.</text>
</comment>
<evidence type="ECO:0000313" key="2">
    <source>
        <dbReference type="EMBL" id="MDO3424802.1"/>
    </source>
</evidence>
<dbReference type="EMBL" id="JAULSJ010000010">
    <property type="protein sequence ID" value="MDO3424802.1"/>
    <property type="molecule type" value="Genomic_DNA"/>
</dbReference>
<protein>
    <submittedName>
        <fullName evidence="2">P-loop NTPase fold protein</fullName>
    </submittedName>
</protein>
<accession>A0ABT8U170</accession>
<dbReference type="InterPro" id="IPR027417">
    <property type="entry name" value="P-loop_NTPase"/>
</dbReference>
<sequence>MGKELIEKVFQKFEDHLSIENNNRIIFSGKFGIGKSYFLSEFFKEQKYEDKYFPIFLNPVNYSVSSNQDIFELIKFDILFQILDKNSVDFDDFDFPVGNLAYQYFSNKFLNDFVSNVDLLGETVIEEQLPKSYSMIKNIGKLVSKISEINKNDFDNFKKEIESNPDLKIIKQFFDKEELKIGSLYENNAVSQLIYRLVKGIETKTEKKPVLVIDDLDRIDPEHIFRILNIFSAHDKLGENKFGFEKVILVCDINNIKHIYHHFYGENVDFFGYINKFYTTEVYNYSNVDYVNWFNQNFPQDQHDVEYVQFLRFIFYDAIKKNYISARQLFNNDFSRLGISNLYTLNVDKRFTVIANNQNVGIFSSFQPIYSLLKTVVRYFGNTYNFLTYVTNIEFQQLSRFQKTLGEMYLFINLRKSINDTGNQVFSTPYNFTIKYDGYQYKFEGDFKIADFKSFFKDVINQYNQINEIF</sequence>
<feature type="domain" description="KAP NTPase" evidence="1">
    <location>
        <begin position="25"/>
        <end position="265"/>
    </location>
</feature>
<evidence type="ECO:0000313" key="3">
    <source>
        <dbReference type="Proteomes" id="UP001168128"/>
    </source>
</evidence>